<gene>
    <name evidence="1" type="ORF">SAMN05892877_10925</name>
</gene>
<reference evidence="1 2" key="1">
    <citation type="submission" date="2017-08" db="EMBL/GenBank/DDBJ databases">
        <authorList>
            <person name="de Groot N.N."/>
        </authorList>
    </citation>
    <scope>NUCLEOTIDE SEQUENCE [LARGE SCALE GENOMIC DNA]</scope>
    <source>
        <strain evidence="1 2">JC85</strain>
    </source>
</reference>
<sequence>MVAYSFKPFFAGQIAAGRKRQTIRANRARHARPGEMLQLYQGMRTKYCRKIIDDQVCTAIVPVEILLSDLISEIVARIAIDGRPLLYHEIEHFARLDGFAPELLGNSFPARLYGRTARETMGRFWRDAHGDVSRFDGVLITWEPAR</sequence>
<accession>A0A285UJN3</accession>
<organism evidence="1 2">
    <name type="scientific">Rhizobium subbaraonis</name>
    <dbReference type="NCBI Taxonomy" id="908946"/>
    <lineage>
        <taxon>Bacteria</taxon>
        <taxon>Pseudomonadati</taxon>
        <taxon>Pseudomonadota</taxon>
        <taxon>Alphaproteobacteria</taxon>
        <taxon>Hyphomicrobiales</taxon>
        <taxon>Rhizobiaceae</taxon>
        <taxon>Rhizobium/Agrobacterium group</taxon>
        <taxon>Rhizobium</taxon>
    </lineage>
</organism>
<evidence type="ECO:0000313" key="1">
    <source>
        <dbReference type="EMBL" id="SOC41608.1"/>
    </source>
</evidence>
<keyword evidence="2" id="KW-1185">Reference proteome</keyword>
<protein>
    <recommendedName>
        <fullName evidence="3">ASCH domain-containing protein</fullName>
    </recommendedName>
</protein>
<dbReference type="OrthoDB" id="200334at2"/>
<dbReference type="AlphaFoldDB" id="A0A285UJN3"/>
<dbReference type="Proteomes" id="UP000219167">
    <property type="component" value="Unassembled WGS sequence"/>
</dbReference>
<dbReference type="RefSeq" id="WP_097140584.1">
    <property type="nucleotide sequence ID" value="NZ_OBQD01000009.1"/>
</dbReference>
<evidence type="ECO:0000313" key="2">
    <source>
        <dbReference type="Proteomes" id="UP000219167"/>
    </source>
</evidence>
<name>A0A285UJN3_9HYPH</name>
<evidence type="ECO:0008006" key="3">
    <source>
        <dbReference type="Google" id="ProtNLM"/>
    </source>
</evidence>
<proteinExistence type="predicted"/>
<dbReference type="EMBL" id="OBQD01000009">
    <property type="protein sequence ID" value="SOC41608.1"/>
    <property type="molecule type" value="Genomic_DNA"/>
</dbReference>